<feature type="signal peptide" evidence="1">
    <location>
        <begin position="1"/>
        <end position="21"/>
    </location>
</feature>
<accession>A0AB73IP61</accession>
<proteinExistence type="predicted"/>
<evidence type="ECO:0000313" key="4">
    <source>
        <dbReference type="Proteomes" id="UP001185254"/>
    </source>
</evidence>
<name>A0AB73IP61_9BURK</name>
<sequence length="189" mass="20773">MYLLNRFIVVVLLGHIVVANASGTSQAKIKVYSDEHVSFSYPSDRYEKIEKLDTFERGFHAYSLRLKGVEAEDVLTFCEKNIRNCGTDIGSVQPYWYGAAGDLALFSATTAVTKKSVIEGETVYEAFPACPAADAEGPSAYAGDCYEQVASTQDKTVSLTYWIGLKSRHHSKQQAVKAATQIIRSVKGK</sequence>
<dbReference type="RefSeq" id="WP_204523161.1">
    <property type="nucleotide sequence ID" value="NZ_JAURTK010000030.1"/>
</dbReference>
<evidence type="ECO:0000313" key="3">
    <source>
        <dbReference type="EMBL" id="MDR6378790.1"/>
    </source>
</evidence>
<evidence type="ECO:0000256" key="1">
    <source>
        <dbReference type="SAM" id="SignalP"/>
    </source>
</evidence>
<dbReference type="AlphaFoldDB" id="A0AB73IP61"/>
<feature type="chain" id="PRO_5044505310" description="DUF4136 domain-containing protein" evidence="1">
    <location>
        <begin position="22"/>
        <end position="189"/>
    </location>
</feature>
<reference evidence="2 4" key="1">
    <citation type="submission" date="2023-07" db="EMBL/GenBank/DDBJ databases">
        <title>Sorghum-associated microbial communities from plants grown in Nebraska, USA.</title>
        <authorList>
            <person name="Schachtman D."/>
        </authorList>
    </citation>
    <scope>NUCLEOTIDE SEQUENCE</scope>
    <source>
        <strain evidence="3 4">DS1039</strain>
        <strain evidence="2">DS1061</strain>
    </source>
</reference>
<evidence type="ECO:0008006" key="6">
    <source>
        <dbReference type="Google" id="ProtNLM"/>
    </source>
</evidence>
<keyword evidence="4" id="KW-1185">Reference proteome</keyword>
<dbReference type="GeneID" id="97038535"/>
<keyword evidence="1" id="KW-0732">Signal</keyword>
<dbReference type="Proteomes" id="UP001229486">
    <property type="component" value="Unassembled WGS sequence"/>
</dbReference>
<organism evidence="2 5">
    <name type="scientific">Paraburkholderia caledonica</name>
    <dbReference type="NCBI Taxonomy" id="134536"/>
    <lineage>
        <taxon>Bacteria</taxon>
        <taxon>Pseudomonadati</taxon>
        <taxon>Pseudomonadota</taxon>
        <taxon>Betaproteobacteria</taxon>
        <taxon>Burkholderiales</taxon>
        <taxon>Burkholderiaceae</taxon>
        <taxon>Paraburkholderia</taxon>
    </lineage>
</organism>
<dbReference type="EMBL" id="JAVDQN010000005">
    <property type="protein sequence ID" value="MDR6378790.1"/>
    <property type="molecule type" value="Genomic_DNA"/>
</dbReference>
<evidence type="ECO:0000313" key="5">
    <source>
        <dbReference type="Proteomes" id="UP001229486"/>
    </source>
</evidence>
<gene>
    <name evidence="3" type="ORF">J2776_005511</name>
    <name evidence="2" type="ORF">J2793_007258</name>
</gene>
<comment type="caution">
    <text evidence="2">The sequence shown here is derived from an EMBL/GenBank/DDBJ whole genome shotgun (WGS) entry which is preliminary data.</text>
</comment>
<dbReference type="EMBL" id="JAURTK010000030">
    <property type="protein sequence ID" value="MDP9651783.1"/>
    <property type="molecule type" value="Genomic_DNA"/>
</dbReference>
<evidence type="ECO:0000313" key="2">
    <source>
        <dbReference type="EMBL" id="MDP9651783.1"/>
    </source>
</evidence>
<dbReference type="Proteomes" id="UP001185254">
    <property type="component" value="Unassembled WGS sequence"/>
</dbReference>
<protein>
    <recommendedName>
        <fullName evidence="6">DUF4136 domain-containing protein</fullName>
    </recommendedName>
</protein>